<dbReference type="CDD" id="cd10230">
    <property type="entry name" value="ASKHA_NBD_HSP70_HYOU1"/>
    <property type="match status" value="1"/>
</dbReference>
<keyword evidence="9" id="KW-1185">Reference proteome</keyword>
<dbReference type="InParanoid" id="A0A6P6Y764"/>
<dbReference type="InterPro" id="IPR043129">
    <property type="entry name" value="ATPase_NBD"/>
</dbReference>
<dbReference type="InterPro" id="IPR029047">
    <property type="entry name" value="HSP70_peptide-bd_sf"/>
</dbReference>
<sequence length="1236" mass="141249">MAIISSKFKRLIDTNRFALYTVFAVLTGVFFAQIIKGYLHTGPNGKIDHQLLRYLSLPGVIYMRAFILIIAPLLVTSLSLSFLPIKSENPFDKLRRFNDQKQKQQQRPKKKMEKFDAHKLIVVTFIVFGAFSLLASIFGACLMLTFGSFASPYSTDNDDDTDSDEFISSNNQTIPNDLDENIRNQKHYIIHKYYQHDTVYNSFLNIFPDNMITPFFMSSYSKTKILWPANLSILLDPNYHIETQNEKLINYKANMLSLCIISLCLVTCVAVMSVDLGSEWMKVAIVSPGVPMEIILNTDSQRKTPLVVAFRDGERYIGDSALNVGIRFPEKTFTHFIDLLGKNRIDSIAVRKYLERFPYHKIVENEKDQTIEFVIKDQDQELRFTPEELLAMMLTKARHYAEVASSSSSPTGQAQIITDCVLTVPPYFSQTERQALRHAAQLAGLKVLQLINVNSAFALNYGIFRRKDFNTTNPTNILFYDMGAGSTLATISSYRLVKTKERGFTETDPQLTIRGVAYDRYLGGFELQLRLRDHLVKLFAEQSKKTVDEIRKNHRAMAKLLKEAGRLKKVLSANQEHKAQVENVMNDIDLKAMVTREQFETLASDLLNERVMKPLEEVFKNAGMTLDEIDSFIIIGGSTRVPKIQQQLESYWSRELSKNINADEAGALGAAYQAAYLSKGFKVKTFHLKDWNQYQINVDFERENDTDKKDKKVVSRTLFARGNTFPQKKVITFNKNRNDFEFKVNYVEPNIPQDSKSNIMKVSLTNVAEIFDKYTLNSSVEPKGIKVHFRMDESGILKLESSEASFEVEYEEIIEKDNYEQISNLVGDAISKFGSKLSSLFSGNENLSANETENVNGTESKPEHEETVKANTTNDFGSEEKILNTTESNLNNFTDTTNSTGNKNESLNATIEMIQNVTEKSFQKEIKKKIVKEEIITNVEQFDGDFQLSTETISASQKKLDTLNEKEKDKLKRDQMKNALESFIHETRDKLNQDDYSQSVTNDERESIEKELSAVSEWLDYESDSEQALAFEEKLTKLTGQTKDLFERVREHRDRPEALSSLKNMLDIADMFHTNAMNVSKDEQIFTGVELSTLRKLIDDTKTWMDEQVREQDLLPRTANPSLTIRIIVEKTMIVDREVKYLLNKARITPPKKKPTTTATTDSNEETEKNNTESNNEKNDTIINDEKILKDSMDEKTKANSDEKISEESNTIVDNDEQIKPDRTDTDSGHSSKTEL</sequence>
<dbReference type="Gene3D" id="3.30.30.30">
    <property type="match status" value="1"/>
</dbReference>
<evidence type="ECO:0000256" key="5">
    <source>
        <dbReference type="ARBA" id="ARBA00023186"/>
    </source>
</evidence>
<evidence type="ECO:0000313" key="10">
    <source>
        <dbReference type="RefSeq" id="XP_027201145.1"/>
    </source>
</evidence>
<feature type="transmembrane region" description="Helical" evidence="8">
    <location>
        <begin position="59"/>
        <end position="85"/>
    </location>
</feature>
<dbReference type="Gene3D" id="1.20.1270.10">
    <property type="match status" value="1"/>
</dbReference>
<dbReference type="InterPro" id="IPR013126">
    <property type="entry name" value="Hsp_70_fam"/>
</dbReference>
<protein>
    <recommendedName>
        <fullName evidence="6">Hypoxia up-regulated protein 1</fullName>
    </recommendedName>
</protein>
<name>A0A6P6Y764_DERPT</name>
<dbReference type="FunFam" id="3.90.640.10:FF:000004">
    <property type="entry name" value="Heat shock 70 kDa protein 4"/>
    <property type="match status" value="1"/>
</dbReference>
<dbReference type="KEGG" id="dpte:113795156"/>
<dbReference type="AlphaFoldDB" id="A0A6P6Y764"/>
<keyword evidence="3" id="KW-0256">Endoplasmic reticulum</keyword>
<dbReference type="SUPFAM" id="SSF100934">
    <property type="entry name" value="Heat shock protein 70kD (HSP70), C-terminal subdomain"/>
    <property type="match status" value="1"/>
</dbReference>
<evidence type="ECO:0000256" key="2">
    <source>
        <dbReference type="ARBA" id="ARBA00022741"/>
    </source>
</evidence>
<keyword evidence="8" id="KW-0472">Membrane</keyword>
<keyword evidence="8" id="KW-1133">Transmembrane helix</keyword>
<dbReference type="PANTHER" id="PTHR45639">
    <property type="entry name" value="HSC70CB, ISOFORM G-RELATED"/>
    <property type="match status" value="1"/>
</dbReference>
<dbReference type="Gene3D" id="3.30.420.40">
    <property type="match status" value="2"/>
</dbReference>
<dbReference type="FunCoup" id="A0A6P6Y764">
    <property type="interactions" value="1702"/>
</dbReference>
<feature type="transmembrane region" description="Helical" evidence="8">
    <location>
        <begin position="17"/>
        <end position="39"/>
    </location>
</feature>
<feature type="compositionally biased region" description="Polar residues" evidence="7">
    <location>
        <begin position="847"/>
        <end position="859"/>
    </location>
</feature>
<keyword evidence="2" id="KW-0547">Nucleotide-binding</keyword>
<dbReference type="Gene3D" id="3.90.640.10">
    <property type="entry name" value="Actin, Chain A, domain 4"/>
    <property type="match status" value="1"/>
</dbReference>
<dbReference type="OMA" id="SRTPMIQ"/>
<dbReference type="PANTHER" id="PTHR45639:SF3">
    <property type="entry name" value="HYPOXIA UP-REGULATED PROTEIN 1"/>
    <property type="match status" value="1"/>
</dbReference>
<evidence type="ECO:0000256" key="6">
    <source>
        <dbReference type="ARBA" id="ARBA00040503"/>
    </source>
</evidence>
<evidence type="ECO:0000313" key="9">
    <source>
        <dbReference type="Proteomes" id="UP000515146"/>
    </source>
</evidence>
<organism evidence="9 10">
    <name type="scientific">Dermatophagoides pteronyssinus</name>
    <name type="common">European house dust mite</name>
    <dbReference type="NCBI Taxonomy" id="6956"/>
    <lineage>
        <taxon>Eukaryota</taxon>
        <taxon>Metazoa</taxon>
        <taxon>Ecdysozoa</taxon>
        <taxon>Arthropoda</taxon>
        <taxon>Chelicerata</taxon>
        <taxon>Arachnida</taxon>
        <taxon>Acari</taxon>
        <taxon>Acariformes</taxon>
        <taxon>Sarcoptiformes</taxon>
        <taxon>Astigmata</taxon>
        <taxon>Psoroptidia</taxon>
        <taxon>Analgoidea</taxon>
        <taxon>Pyroglyphidae</taxon>
        <taxon>Dermatophagoidinae</taxon>
        <taxon>Dermatophagoides</taxon>
    </lineage>
</organism>
<dbReference type="InterPro" id="IPR029048">
    <property type="entry name" value="HSP70_C_sf"/>
</dbReference>
<feature type="region of interest" description="Disordered" evidence="7">
    <location>
        <begin position="847"/>
        <end position="879"/>
    </location>
</feature>
<accession>A0A6P6Y764</accession>
<dbReference type="GO" id="GO:0005524">
    <property type="term" value="F:ATP binding"/>
    <property type="evidence" value="ECO:0007669"/>
    <property type="project" value="UniProtKB-KW"/>
</dbReference>
<gene>
    <name evidence="10" type="primary">LOC113795156</name>
</gene>
<keyword evidence="8" id="KW-0812">Transmembrane</keyword>
<feature type="transmembrane region" description="Helical" evidence="8">
    <location>
        <begin position="120"/>
        <end position="146"/>
    </location>
</feature>
<comment type="similarity">
    <text evidence="1">Belongs to the heat shock protein 70 family.</text>
</comment>
<evidence type="ECO:0000256" key="7">
    <source>
        <dbReference type="SAM" id="MobiDB-lite"/>
    </source>
</evidence>
<dbReference type="RefSeq" id="XP_027201145.1">
    <property type="nucleotide sequence ID" value="XM_027345344.1"/>
</dbReference>
<dbReference type="GO" id="GO:0030968">
    <property type="term" value="P:endoplasmic reticulum unfolded protein response"/>
    <property type="evidence" value="ECO:0007669"/>
    <property type="project" value="TreeGrafter"/>
</dbReference>
<dbReference type="PRINTS" id="PR00301">
    <property type="entry name" value="HEATSHOCK70"/>
</dbReference>
<feature type="region of interest" description="Disordered" evidence="7">
    <location>
        <begin position="1149"/>
        <end position="1236"/>
    </location>
</feature>
<keyword evidence="4" id="KW-0067">ATP-binding</keyword>
<dbReference type="CTD" id="31215"/>
<dbReference type="OrthoDB" id="10262720at2759"/>
<dbReference type="SUPFAM" id="SSF53067">
    <property type="entry name" value="Actin-like ATPase domain"/>
    <property type="match status" value="2"/>
</dbReference>
<reference evidence="10" key="1">
    <citation type="submission" date="2025-08" db="UniProtKB">
        <authorList>
            <consortium name="RefSeq"/>
        </authorList>
    </citation>
    <scope>IDENTIFICATION</scope>
    <source>
        <strain evidence="10">Airmid</strain>
    </source>
</reference>
<dbReference type="GO" id="GO:0140662">
    <property type="term" value="F:ATP-dependent protein folding chaperone"/>
    <property type="evidence" value="ECO:0007669"/>
    <property type="project" value="InterPro"/>
</dbReference>
<proteinExistence type="inferred from homology"/>
<dbReference type="GO" id="GO:0034663">
    <property type="term" value="C:endoplasmic reticulum chaperone complex"/>
    <property type="evidence" value="ECO:0007669"/>
    <property type="project" value="TreeGrafter"/>
</dbReference>
<evidence type="ECO:0000256" key="8">
    <source>
        <dbReference type="SAM" id="Phobius"/>
    </source>
</evidence>
<dbReference type="Pfam" id="PF00012">
    <property type="entry name" value="HSP70"/>
    <property type="match status" value="1"/>
</dbReference>
<dbReference type="Gene3D" id="2.60.34.10">
    <property type="entry name" value="Substrate Binding Domain Of DNAk, Chain A, domain 1"/>
    <property type="match status" value="1"/>
</dbReference>
<dbReference type="Proteomes" id="UP000515146">
    <property type="component" value="Unplaced"/>
</dbReference>
<keyword evidence="5" id="KW-0143">Chaperone</keyword>
<evidence type="ECO:0000256" key="1">
    <source>
        <dbReference type="ARBA" id="ARBA00007381"/>
    </source>
</evidence>
<evidence type="ECO:0000256" key="3">
    <source>
        <dbReference type="ARBA" id="ARBA00022824"/>
    </source>
</evidence>
<evidence type="ECO:0000256" key="4">
    <source>
        <dbReference type="ARBA" id="ARBA00022840"/>
    </source>
</evidence>
<feature type="compositionally biased region" description="Basic and acidic residues" evidence="7">
    <location>
        <begin position="1166"/>
        <end position="1207"/>
    </location>
</feature>
<feature type="compositionally biased region" description="Basic and acidic residues" evidence="7">
    <location>
        <begin position="1217"/>
        <end position="1236"/>
    </location>
</feature>